<dbReference type="Proteomes" id="UP000092993">
    <property type="component" value="Unassembled WGS sequence"/>
</dbReference>
<reference evidence="2 3" key="1">
    <citation type="submission" date="2016-03" db="EMBL/GenBank/DDBJ databases">
        <title>Whole genome sequencing of Grifola frondosa 9006-11.</title>
        <authorList>
            <person name="Min B."/>
            <person name="Park H."/>
            <person name="Kim J.-G."/>
            <person name="Cho H."/>
            <person name="Oh Y.-L."/>
            <person name="Kong W.-S."/>
            <person name="Choi I.-G."/>
        </authorList>
    </citation>
    <scope>NUCLEOTIDE SEQUENCE [LARGE SCALE GENOMIC DNA]</scope>
    <source>
        <strain evidence="2 3">9006-11</strain>
    </source>
</reference>
<feature type="transmembrane region" description="Helical" evidence="1">
    <location>
        <begin position="285"/>
        <end position="307"/>
    </location>
</feature>
<evidence type="ECO:0000313" key="2">
    <source>
        <dbReference type="EMBL" id="OBZ66656.1"/>
    </source>
</evidence>
<accession>A0A1C7LR42</accession>
<proteinExistence type="predicted"/>
<dbReference type="AlphaFoldDB" id="A0A1C7LR42"/>
<sequence>MLFASCTLVLSPNSFSPQFVKRTIPIDPHLVGLARSSFSTSIARGARADDHEPNGFEIPEMTPDSLLELFEDRMATCSDPQWLTAGDHDPKTPTRARYLKTIMSNIWLLSAYLTSVDVDEFRTAEVEPGSRIDRGRNALMSLAKITATWMHEAFPTGTDDEELTECLRNLARNKFPNLRPINYSFMSSESKTIPSYEPLPSKYSANGLESQLVPWINLSMFAGAIEAIILSFFLYPLGLPVVIGESPYTETTISHVFQATFVGGAMVGSGGGLASFALMSTSDTLTVLSIIIMDVCSWFSFPVGVAVLHGMMESEGFCIVDAIEMNAWALGGLLLIILYCIGGNAASCRRRKNLAETESSMM</sequence>
<comment type="caution">
    <text evidence="2">The sequence shown here is derived from an EMBL/GenBank/DDBJ whole genome shotgun (WGS) entry which is preliminary data.</text>
</comment>
<keyword evidence="3" id="KW-1185">Reference proteome</keyword>
<organism evidence="2 3">
    <name type="scientific">Grifola frondosa</name>
    <name type="common">Maitake</name>
    <name type="synonym">Polyporus frondosus</name>
    <dbReference type="NCBI Taxonomy" id="5627"/>
    <lineage>
        <taxon>Eukaryota</taxon>
        <taxon>Fungi</taxon>
        <taxon>Dikarya</taxon>
        <taxon>Basidiomycota</taxon>
        <taxon>Agaricomycotina</taxon>
        <taxon>Agaricomycetes</taxon>
        <taxon>Polyporales</taxon>
        <taxon>Grifolaceae</taxon>
        <taxon>Grifola</taxon>
    </lineage>
</organism>
<evidence type="ECO:0000313" key="3">
    <source>
        <dbReference type="Proteomes" id="UP000092993"/>
    </source>
</evidence>
<keyword evidence="1" id="KW-1133">Transmembrane helix</keyword>
<feature type="transmembrane region" description="Helical" evidence="1">
    <location>
        <begin position="212"/>
        <end position="235"/>
    </location>
</feature>
<name>A0A1C7LR42_GRIFR</name>
<keyword evidence="1" id="KW-0472">Membrane</keyword>
<feature type="transmembrane region" description="Helical" evidence="1">
    <location>
        <begin position="327"/>
        <end position="346"/>
    </location>
</feature>
<evidence type="ECO:0000256" key="1">
    <source>
        <dbReference type="SAM" id="Phobius"/>
    </source>
</evidence>
<dbReference type="OrthoDB" id="3252951at2759"/>
<keyword evidence="1" id="KW-0812">Transmembrane</keyword>
<protein>
    <submittedName>
        <fullName evidence="2">Uncharacterized protein</fullName>
    </submittedName>
</protein>
<gene>
    <name evidence="2" type="ORF">A0H81_13368</name>
</gene>
<dbReference type="EMBL" id="LUGG01000029">
    <property type="protein sequence ID" value="OBZ66656.1"/>
    <property type="molecule type" value="Genomic_DNA"/>
</dbReference>
<feature type="transmembrane region" description="Helical" evidence="1">
    <location>
        <begin position="255"/>
        <end position="278"/>
    </location>
</feature>